<name>A0AAD7Q2Z4_QUISA</name>
<evidence type="ECO:0000256" key="1">
    <source>
        <dbReference type="ARBA" id="ARBA00004167"/>
    </source>
</evidence>
<evidence type="ECO:0000259" key="6">
    <source>
        <dbReference type="Pfam" id="PF03168"/>
    </source>
</evidence>
<organism evidence="7 8">
    <name type="scientific">Quillaja saponaria</name>
    <name type="common">Soap bark tree</name>
    <dbReference type="NCBI Taxonomy" id="32244"/>
    <lineage>
        <taxon>Eukaryota</taxon>
        <taxon>Viridiplantae</taxon>
        <taxon>Streptophyta</taxon>
        <taxon>Embryophyta</taxon>
        <taxon>Tracheophyta</taxon>
        <taxon>Spermatophyta</taxon>
        <taxon>Magnoliopsida</taxon>
        <taxon>eudicotyledons</taxon>
        <taxon>Gunneridae</taxon>
        <taxon>Pentapetalae</taxon>
        <taxon>rosids</taxon>
        <taxon>fabids</taxon>
        <taxon>Fabales</taxon>
        <taxon>Quillajaceae</taxon>
        <taxon>Quillaja</taxon>
    </lineage>
</organism>
<evidence type="ECO:0000313" key="8">
    <source>
        <dbReference type="Proteomes" id="UP001163823"/>
    </source>
</evidence>
<reference evidence="7" key="1">
    <citation type="journal article" date="2023" name="Science">
        <title>Elucidation of the pathway for biosynthesis of saponin adjuvants from the soapbark tree.</title>
        <authorList>
            <person name="Reed J."/>
            <person name="Orme A."/>
            <person name="El-Demerdash A."/>
            <person name="Owen C."/>
            <person name="Martin L.B.B."/>
            <person name="Misra R.C."/>
            <person name="Kikuchi S."/>
            <person name="Rejzek M."/>
            <person name="Martin A.C."/>
            <person name="Harkess A."/>
            <person name="Leebens-Mack J."/>
            <person name="Louveau T."/>
            <person name="Stephenson M.J."/>
            <person name="Osbourn A."/>
        </authorList>
    </citation>
    <scope>NUCLEOTIDE SEQUENCE</scope>
    <source>
        <strain evidence="7">S10</strain>
    </source>
</reference>
<evidence type="ECO:0000256" key="5">
    <source>
        <dbReference type="SAM" id="Phobius"/>
    </source>
</evidence>
<dbReference type="InterPro" id="IPR044839">
    <property type="entry name" value="NDR1-like"/>
</dbReference>
<keyword evidence="2 5" id="KW-0812">Transmembrane</keyword>
<keyword evidence="4 5" id="KW-0472">Membrane</keyword>
<evidence type="ECO:0000256" key="2">
    <source>
        <dbReference type="ARBA" id="ARBA00022692"/>
    </source>
</evidence>
<dbReference type="PANTHER" id="PTHR31234">
    <property type="entry name" value="LATE EMBRYOGENESIS ABUNDANT (LEA) HYDROXYPROLINE-RICH GLYCOPROTEIN FAMILY"/>
    <property type="match status" value="1"/>
</dbReference>
<dbReference type="GO" id="GO:0016020">
    <property type="term" value="C:membrane"/>
    <property type="evidence" value="ECO:0007669"/>
    <property type="project" value="UniProtKB-SubCell"/>
</dbReference>
<dbReference type="PANTHER" id="PTHR31234:SF4">
    <property type="entry name" value="EXPRESSED PROTEIN"/>
    <property type="match status" value="1"/>
</dbReference>
<dbReference type="EMBL" id="JARAOO010000003">
    <property type="protein sequence ID" value="KAJ7973878.1"/>
    <property type="molecule type" value="Genomic_DNA"/>
</dbReference>
<keyword evidence="3 5" id="KW-1133">Transmembrane helix</keyword>
<dbReference type="InterPro" id="IPR004864">
    <property type="entry name" value="LEA_2"/>
</dbReference>
<feature type="transmembrane region" description="Helical" evidence="5">
    <location>
        <begin position="39"/>
        <end position="60"/>
    </location>
</feature>
<feature type="domain" description="Late embryogenesis abundant protein LEA-2 subgroup" evidence="6">
    <location>
        <begin position="93"/>
        <end position="188"/>
    </location>
</feature>
<dbReference type="Pfam" id="PF03168">
    <property type="entry name" value="LEA_2"/>
    <property type="match status" value="1"/>
</dbReference>
<dbReference type="Gene3D" id="2.60.40.1820">
    <property type="match status" value="1"/>
</dbReference>
<dbReference type="SUPFAM" id="SSF117070">
    <property type="entry name" value="LEA14-like"/>
    <property type="match status" value="1"/>
</dbReference>
<keyword evidence="8" id="KW-1185">Reference proteome</keyword>
<comment type="subcellular location">
    <subcellularLocation>
        <location evidence="1">Membrane</location>
        <topology evidence="1">Single-pass membrane protein</topology>
    </subcellularLocation>
</comment>
<evidence type="ECO:0000313" key="7">
    <source>
        <dbReference type="EMBL" id="KAJ7973878.1"/>
    </source>
</evidence>
<gene>
    <name evidence="7" type="ORF">O6P43_004040</name>
</gene>
<dbReference type="Proteomes" id="UP001163823">
    <property type="component" value="Chromosome 3"/>
</dbReference>
<sequence length="213" mass="24216">MSSKDEYVFYAPLPTTPPRQDVIILLPAYRPHRNRHNRCLLRTVTIFLFLLLAAAIFILYPSDPAIRIARLQLNHVQLKSNPKLVLDLSFSLTIKVRNKDLFSFQYDSLDVTVGYRGRELGFVSSKGGRLRARGSSYVNATLDIDGFEVIHDVFYLLEDLAKGVIPFDTDTQVKGKLGLLFFDIPLKARISCEVFVNTNDQTIVHQDCTPWLA</sequence>
<evidence type="ECO:0000256" key="3">
    <source>
        <dbReference type="ARBA" id="ARBA00022989"/>
    </source>
</evidence>
<dbReference type="GO" id="GO:0098542">
    <property type="term" value="P:defense response to other organism"/>
    <property type="evidence" value="ECO:0007669"/>
    <property type="project" value="InterPro"/>
</dbReference>
<dbReference type="KEGG" id="qsa:O6P43_004040"/>
<comment type="caution">
    <text evidence="7">The sequence shown here is derived from an EMBL/GenBank/DDBJ whole genome shotgun (WGS) entry which is preliminary data.</text>
</comment>
<evidence type="ECO:0000256" key="4">
    <source>
        <dbReference type="ARBA" id="ARBA00023136"/>
    </source>
</evidence>
<protein>
    <submittedName>
        <fullName evidence="7">Late embryogenesis abundant protein</fullName>
    </submittedName>
</protein>
<accession>A0AAD7Q2Z4</accession>
<proteinExistence type="predicted"/>
<dbReference type="AlphaFoldDB" id="A0AAD7Q2Z4"/>